<reference evidence="1 2" key="1">
    <citation type="submission" date="2019-05" db="EMBL/GenBank/DDBJ databases">
        <authorList>
            <person name="Chen C."/>
        </authorList>
    </citation>
    <scope>NUCLEOTIDE SEQUENCE [LARGE SCALE GENOMIC DNA]</scope>
    <source>
        <strain evidence="1 2">HB172198</strain>
    </source>
</reference>
<dbReference type="PANTHER" id="PTHR43649">
    <property type="entry name" value="ARABINOSE-BINDING PROTEIN-RELATED"/>
    <property type="match status" value="1"/>
</dbReference>
<dbReference type="InterPro" id="IPR006059">
    <property type="entry name" value="SBP"/>
</dbReference>
<dbReference type="PANTHER" id="PTHR43649:SF12">
    <property type="entry name" value="DIACETYLCHITOBIOSE BINDING PROTEIN DASA"/>
    <property type="match status" value="1"/>
</dbReference>
<dbReference type="InterPro" id="IPR050490">
    <property type="entry name" value="Bact_solute-bd_prot1"/>
</dbReference>
<evidence type="ECO:0000313" key="2">
    <source>
        <dbReference type="Proteomes" id="UP000300879"/>
    </source>
</evidence>
<evidence type="ECO:0008006" key="3">
    <source>
        <dbReference type="Google" id="ProtNLM"/>
    </source>
</evidence>
<protein>
    <recommendedName>
        <fullName evidence="3">ABC transporter substrate-binding protein</fullName>
    </recommendedName>
</protein>
<sequence length="392" mass="44155">MQLKGMTWSHERGLNPLLAASEAFRKLEPDVEIQWDARSLADFELYPLELLAETYDLIMIDHPHIGTAVDKELLLPLNDLMEASFLQDQELHSTGQSYASYTYEGKQWALPVDAAAQVSAYRQDLLDKAGLEPARSWEDVLTLARTLPKGQQIGLPLVPVHAYSTFFTLCAQLSNRAYWSEGLDLPLEVGIQALELMESWMPYVHQESLYQDPIQMLDRMGSSEEIAYIPLIYGYSNYARAGFRPFVTSFGNIPSDRSNPCGSMIGGVGLAISSQCQYAELAAKFADMVASADFQRTSFFQHGGQPGHRMAWLDPEVNRLSGDFFKNTLDTLTHGSMRPRYPGYIDFQEQAGHLIRNRLISAMPDRSTVIQALNEMQRQSRGNDARVRGEMR</sequence>
<proteinExistence type="predicted"/>
<evidence type="ECO:0000313" key="1">
    <source>
        <dbReference type="EMBL" id="QCT03849.1"/>
    </source>
</evidence>
<gene>
    <name evidence="1" type="ORF">E6C60_3138</name>
</gene>
<dbReference type="AlphaFoldDB" id="A0A4P8XT21"/>
<dbReference type="Gene3D" id="3.40.190.10">
    <property type="entry name" value="Periplasmic binding protein-like II"/>
    <property type="match status" value="1"/>
</dbReference>
<dbReference type="KEGG" id="palo:E6C60_3138"/>
<accession>A0A4P8XT21</accession>
<dbReference type="Proteomes" id="UP000300879">
    <property type="component" value="Chromosome"/>
</dbReference>
<keyword evidence="2" id="KW-1185">Reference proteome</keyword>
<dbReference type="Pfam" id="PF01547">
    <property type="entry name" value="SBP_bac_1"/>
    <property type="match status" value="1"/>
</dbReference>
<organism evidence="1 2">
    <name type="scientific">Paenibacillus algicola</name>
    <dbReference type="NCBI Taxonomy" id="2565926"/>
    <lineage>
        <taxon>Bacteria</taxon>
        <taxon>Bacillati</taxon>
        <taxon>Bacillota</taxon>
        <taxon>Bacilli</taxon>
        <taxon>Bacillales</taxon>
        <taxon>Paenibacillaceae</taxon>
        <taxon>Paenibacillus</taxon>
    </lineage>
</organism>
<dbReference type="RefSeq" id="WP_138226662.1">
    <property type="nucleotide sequence ID" value="NZ_CP040396.1"/>
</dbReference>
<dbReference type="EMBL" id="CP040396">
    <property type="protein sequence ID" value="QCT03849.1"/>
    <property type="molecule type" value="Genomic_DNA"/>
</dbReference>
<name>A0A4P8XT21_9BACL</name>
<dbReference type="SUPFAM" id="SSF53850">
    <property type="entry name" value="Periplasmic binding protein-like II"/>
    <property type="match status" value="1"/>
</dbReference>
<dbReference type="OrthoDB" id="9811622at2"/>